<evidence type="ECO:0000259" key="1">
    <source>
        <dbReference type="Pfam" id="PF19580"/>
    </source>
</evidence>
<protein>
    <recommendedName>
        <fullName evidence="1">Endonuclease/exonuclease/phosphatase domain-containing protein</fullName>
    </recommendedName>
</protein>
<dbReference type="Gene3D" id="3.60.10.10">
    <property type="entry name" value="Endonuclease/exonuclease/phosphatase"/>
    <property type="match status" value="1"/>
</dbReference>
<dbReference type="InterPro" id="IPR005135">
    <property type="entry name" value="Endo/exonuclease/phosphatase"/>
</dbReference>
<dbReference type="SUPFAM" id="SSF56219">
    <property type="entry name" value="DNase I-like"/>
    <property type="match status" value="1"/>
</dbReference>
<proteinExistence type="predicted"/>
<dbReference type="EMBL" id="MUFC01000007">
    <property type="protein sequence ID" value="OOE88434.1"/>
    <property type="molecule type" value="Genomic_DNA"/>
</dbReference>
<organism evidence="2 3">
    <name type="scientific">Salinivibrio sharmensis</name>
    <dbReference type="NCBI Taxonomy" id="390883"/>
    <lineage>
        <taxon>Bacteria</taxon>
        <taxon>Pseudomonadati</taxon>
        <taxon>Pseudomonadota</taxon>
        <taxon>Gammaproteobacteria</taxon>
        <taxon>Vibrionales</taxon>
        <taxon>Vibrionaceae</taxon>
        <taxon>Salinivibrio</taxon>
    </lineage>
</organism>
<evidence type="ECO:0000313" key="2">
    <source>
        <dbReference type="EMBL" id="OOE88434.1"/>
    </source>
</evidence>
<dbReference type="Proteomes" id="UP000188627">
    <property type="component" value="Unassembled WGS sequence"/>
</dbReference>
<name>A0ABX3KH58_9GAMM</name>
<keyword evidence="3" id="KW-1185">Reference proteome</keyword>
<feature type="domain" description="Endonuclease/exonuclease/phosphatase" evidence="1">
    <location>
        <begin position="24"/>
        <end position="207"/>
    </location>
</feature>
<reference evidence="3" key="1">
    <citation type="submission" date="2017-01" db="EMBL/GenBank/DDBJ databases">
        <title>Draft genome of the species Salinivibrio sharmensis.</title>
        <authorList>
            <person name="Lopez-Hermoso C."/>
            <person name="De La Haba R."/>
            <person name="Sanchez-Porro C."/>
            <person name="Ventosa A."/>
        </authorList>
    </citation>
    <scope>NUCLEOTIDE SEQUENCE [LARGE SCALE GENOMIC DNA]</scope>
    <source>
        <strain evidence="3">CBH463</strain>
    </source>
</reference>
<comment type="caution">
    <text evidence="2">The sequence shown here is derived from an EMBL/GenBank/DDBJ whole genome shotgun (WGS) entry which is preliminary data.</text>
</comment>
<accession>A0ABX3KH58</accession>
<dbReference type="Pfam" id="PF19580">
    <property type="entry name" value="Exo_endo_phos_3"/>
    <property type="match status" value="1"/>
</dbReference>
<sequence length="242" mass="28554">MANIEKKFPEENIKWLSLADAVGRSRFDIGVAYNHSRVSIEHKDRLIEKQQGNYIKAAQHVKLTNLDDGEEVNIFLCHWPSRLLDENREKRREAAKIVSHSAKKLMENGEHVIVMGDFNSNPYHDEMNVTLKATRCHETVKKYHDELFYNPFWRSMIPKRTYHYTNSEEPFRSGTIKGKPNNDSMWNSFDQIIVSGSFLQNKDWHLHENQTRPIEYQELLNHFDDKNCFIDHLPVVCEIQRA</sequence>
<evidence type="ECO:0000313" key="3">
    <source>
        <dbReference type="Proteomes" id="UP000188627"/>
    </source>
</evidence>
<gene>
    <name evidence="2" type="ORF">BZG74_08555</name>
</gene>
<dbReference type="InterPro" id="IPR036691">
    <property type="entry name" value="Endo/exonu/phosph_ase_sf"/>
</dbReference>